<dbReference type="InterPro" id="IPR003131">
    <property type="entry name" value="T1-type_BTB"/>
</dbReference>
<dbReference type="PANTHER" id="PTHR14499:SF136">
    <property type="entry name" value="GH08630P"/>
    <property type="match status" value="1"/>
</dbReference>
<dbReference type="EMBL" id="JAFCMP010000013">
    <property type="protein sequence ID" value="KAG5191834.1"/>
    <property type="molecule type" value="Genomic_DNA"/>
</dbReference>
<evidence type="ECO:0000313" key="5">
    <source>
        <dbReference type="Proteomes" id="UP000664859"/>
    </source>
</evidence>
<dbReference type="Gene3D" id="3.30.710.10">
    <property type="entry name" value="Potassium Channel Kv1.1, Chain A"/>
    <property type="match status" value="1"/>
</dbReference>
<evidence type="ECO:0000256" key="1">
    <source>
        <dbReference type="SAM" id="MobiDB-lite"/>
    </source>
</evidence>
<dbReference type="GO" id="GO:0051260">
    <property type="term" value="P:protein homooligomerization"/>
    <property type="evidence" value="ECO:0007669"/>
    <property type="project" value="InterPro"/>
</dbReference>
<keyword evidence="5" id="KW-1185">Reference proteome</keyword>
<evidence type="ECO:0000313" key="4">
    <source>
        <dbReference type="EMBL" id="KAG5191834.1"/>
    </source>
</evidence>
<dbReference type="AlphaFoldDB" id="A0A836CFB8"/>
<evidence type="ECO:0000313" key="3">
    <source>
        <dbReference type="EMBL" id="KAG5181781.1"/>
    </source>
</evidence>
<accession>A0A836CFB8</accession>
<organism evidence="3 5">
    <name type="scientific">Tribonema minus</name>
    <dbReference type="NCBI Taxonomy" id="303371"/>
    <lineage>
        <taxon>Eukaryota</taxon>
        <taxon>Sar</taxon>
        <taxon>Stramenopiles</taxon>
        <taxon>Ochrophyta</taxon>
        <taxon>PX clade</taxon>
        <taxon>Xanthophyceae</taxon>
        <taxon>Tribonematales</taxon>
        <taxon>Tribonemataceae</taxon>
        <taxon>Tribonema</taxon>
    </lineage>
</organism>
<feature type="domain" description="Potassium channel tetramerisation-type BTB" evidence="2">
    <location>
        <begin position="61"/>
        <end position="141"/>
    </location>
</feature>
<reference evidence="3" key="1">
    <citation type="submission" date="2021-02" db="EMBL/GenBank/DDBJ databases">
        <title>First Annotated Genome of the Yellow-green Alga Tribonema minus.</title>
        <authorList>
            <person name="Mahan K.M."/>
        </authorList>
    </citation>
    <scope>NUCLEOTIDE SEQUENCE</scope>
    <source>
        <strain evidence="3">UTEX B ZZ1240</strain>
    </source>
</reference>
<dbReference type="PANTHER" id="PTHR14499">
    <property type="entry name" value="POTASSIUM CHANNEL TETRAMERIZATION DOMAIN-CONTAINING"/>
    <property type="match status" value="1"/>
</dbReference>
<dbReference type="InterPro" id="IPR011333">
    <property type="entry name" value="SKP1/BTB/POZ_sf"/>
</dbReference>
<dbReference type="Pfam" id="PF02214">
    <property type="entry name" value="BTB_2"/>
    <property type="match status" value="1"/>
</dbReference>
<evidence type="ECO:0000259" key="2">
    <source>
        <dbReference type="Pfam" id="PF02214"/>
    </source>
</evidence>
<dbReference type="EMBL" id="JAFCMP010000291">
    <property type="protein sequence ID" value="KAG5181781.1"/>
    <property type="molecule type" value="Genomic_DNA"/>
</dbReference>
<dbReference type="SUPFAM" id="SSF54695">
    <property type="entry name" value="POZ domain"/>
    <property type="match status" value="1"/>
</dbReference>
<name>A0A836CFB8_9STRA</name>
<feature type="region of interest" description="Disordered" evidence="1">
    <location>
        <begin position="1"/>
        <end position="30"/>
    </location>
</feature>
<protein>
    <recommendedName>
        <fullName evidence="2">Potassium channel tetramerisation-type BTB domain-containing protein</fullName>
    </recommendedName>
</protein>
<dbReference type="OrthoDB" id="71001at2759"/>
<dbReference type="Proteomes" id="UP000664859">
    <property type="component" value="Unassembled WGS sequence"/>
</dbReference>
<sequence>MAHTTASTMGEMMPATGGENADGRTAAARATKPAKSTVEELFAALMVALERRKTSVDTAALNVGGKRFQTSAATLTSVKRSFFDGLCSGLSRIEPCADGSYFIDRPSQVFEHVLNFMRGVELHYELLSNTELVLLRTEAQF</sequence>
<proteinExistence type="predicted"/>
<comment type="caution">
    <text evidence="3">The sequence shown here is derived from an EMBL/GenBank/DDBJ whole genome shotgun (WGS) entry which is preliminary data.</text>
</comment>
<dbReference type="CDD" id="cd18316">
    <property type="entry name" value="BTB_POZ_KCTD-like"/>
    <property type="match status" value="1"/>
</dbReference>
<gene>
    <name evidence="4" type="ORF">JKP88DRAFT_242705</name>
    <name evidence="3" type="ORF">JKP88DRAFT_256049</name>
</gene>